<protein>
    <submittedName>
        <fullName evidence="4">AarF/ABC1/UbiB kinase family protein</fullName>
    </submittedName>
</protein>
<name>A0A9D1GYH9_9ACTN</name>
<evidence type="ECO:0000256" key="1">
    <source>
        <dbReference type="ARBA" id="ARBA00009670"/>
    </source>
</evidence>
<dbReference type="Proteomes" id="UP000886842">
    <property type="component" value="Unassembled WGS sequence"/>
</dbReference>
<feature type="transmembrane region" description="Helical" evidence="2">
    <location>
        <begin position="33"/>
        <end position="53"/>
    </location>
</feature>
<evidence type="ECO:0000313" key="5">
    <source>
        <dbReference type="Proteomes" id="UP000886842"/>
    </source>
</evidence>
<proteinExistence type="inferred from homology"/>
<dbReference type="Pfam" id="PF03109">
    <property type="entry name" value="ABC1"/>
    <property type="match status" value="1"/>
</dbReference>
<dbReference type="GO" id="GO:0016301">
    <property type="term" value="F:kinase activity"/>
    <property type="evidence" value="ECO:0007669"/>
    <property type="project" value="UniProtKB-KW"/>
</dbReference>
<evidence type="ECO:0000313" key="4">
    <source>
        <dbReference type="EMBL" id="HIT75794.1"/>
    </source>
</evidence>
<reference evidence="4" key="1">
    <citation type="submission" date="2020-10" db="EMBL/GenBank/DDBJ databases">
        <authorList>
            <person name="Gilroy R."/>
        </authorList>
    </citation>
    <scope>NUCLEOTIDE SEQUENCE</scope>
    <source>
        <strain evidence="4">ChiGjej1B1-24693</strain>
    </source>
</reference>
<comment type="caution">
    <text evidence="4">The sequence shown here is derived from an EMBL/GenBank/DDBJ whole genome shotgun (WGS) entry which is preliminary data.</text>
</comment>
<dbReference type="AlphaFoldDB" id="A0A9D1GYH9"/>
<evidence type="ECO:0000259" key="3">
    <source>
        <dbReference type="Pfam" id="PF03109"/>
    </source>
</evidence>
<gene>
    <name evidence="4" type="ORF">IAA98_09430</name>
</gene>
<dbReference type="EMBL" id="DVLP01000281">
    <property type="protein sequence ID" value="HIT75794.1"/>
    <property type="molecule type" value="Genomic_DNA"/>
</dbReference>
<dbReference type="InterPro" id="IPR004147">
    <property type="entry name" value="ABC1_dom"/>
</dbReference>
<dbReference type="InterPro" id="IPR011009">
    <property type="entry name" value="Kinase-like_dom_sf"/>
</dbReference>
<keyword evidence="2" id="KW-0472">Membrane</keyword>
<organism evidence="4 5">
    <name type="scientific">Candidatus Avipropionibacterium avicola</name>
    <dbReference type="NCBI Taxonomy" id="2840701"/>
    <lineage>
        <taxon>Bacteria</taxon>
        <taxon>Bacillati</taxon>
        <taxon>Actinomycetota</taxon>
        <taxon>Actinomycetes</taxon>
        <taxon>Propionibacteriales</taxon>
        <taxon>Propionibacteriaceae</taxon>
        <taxon>Propionibacteriaceae incertae sedis</taxon>
        <taxon>Candidatus Avipropionibacterium</taxon>
    </lineage>
</organism>
<dbReference type="PANTHER" id="PTHR10566:SF113">
    <property type="entry name" value="PROTEIN ACTIVITY OF BC1 COMPLEX KINASE 7, CHLOROPLASTIC"/>
    <property type="match status" value="1"/>
</dbReference>
<dbReference type="PANTHER" id="PTHR10566">
    <property type="entry name" value="CHAPERONE-ACTIVITY OF BC1 COMPLEX CABC1 -RELATED"/>
    <property type="match status" value="1"/>
</dbReference>
<reference evidence="4" key="2">
    <citation type="journal article" date="2021" name="PeerJ">
        <title>Extensive microbial diversity within the chicken gut microbiome revealed by metagenomics and culture.</title>
        <authorList>
            <person name="Gilroy R."/>
            <person name="Ravi A."/>
            <person name="Getino M."/>
            <person name="Pursley I."/>
            <person name="Horton D.L."/>
            <person name="Alikhan N.F."/>
            <person name="Baker D."/>
            <person name="Gharbi K."/>
            <person name="Hall N."/>
            <person name="Watson M."/>
            <person name="Adriaenssens E.M."/>
            <person name="Foster-Nyarko E."/>
            <person name="Jarju S."/>
            <person name="Secka A."/>
            <person name="Antonio M."/>
            <person name="Oren A."/>
            <person name="Chaudhuri R.R."/>
            <person name="La Ragione R."/>
            <person name="Hildebrand F."/>
            <person name="Pallen M.J."/>
        </authorList>
    </citation>
    <scope>NUCLEOTIDE SEQUENCE</scope>
    <source>
        <strain evidence="4">ChiGjej1B1-24693</strain>
    </source>
</reference>
<dbReference type="CDD" id="cd05121">
    <property type="entry name" value="ABC1_ADCK3-like"/>
    <property type="match status" value="1"/>
</dbReference>
<dbReference type="Gene3D" id="1.10.510.10">
    <property type="entry name" value="Transferase(Phosphotransferase) domain 1"/>
    <property type="match status" value="1"/>
</dbReference>
<keyword evidence="2" id="KW-0812">Transmembrane</keyword>
<feature type="domain" description="ABC1 atypical kinase-like" evidence="3">
    <location>
        <begin position="186"/>
        <end position="423"/>
    </location>
</feature>
<dbReference type="SUPFAM" id="SSF56112">
    <property type="entry name" value="Protein kinase-like (PK-like)"/>
    <property type="match status" value="1"/>
</dbReference>
<keyword evidence="4" id="KW-0418">Kinase</keyword>
<sequence>MAWLLSSLVNALILGLVSRRLVGAPVGWPRTLVLSFAVATLAVPAVTATWQALGVTTASDPTVLLIASLVSVVLLAWVVVLQVIAMVILEAFVPTGSLPGPIQLLRSLPARRARSRRYLAIIAILTKHGLAGYLRPRNRSEPIARVARSAREAMTDAGVTFVKLGQMLATRPDVVPPAFVTEFSTLHSRVPADPWESVRPVVEQELGRPVDEVFATVDPEPLAAASLAQIHAATLQDGTPVVVKVQRPRARAQAEADLDIMAQLAHRLERTTQWGRSLGVVALADGFAQSLLEELDYRVELANLQAIAAASDLVRVPTPYPELSGSRLLVMERLDGQPLSQADERIASLTAQQRSTMAQDLFTAVLRQVMVSGVFHADLHPGNIFVLDDDRLALLDLGSVGRLDRATRQGLGLLLTAADRGDAIAATDALLELLDRPDDLDDRLLERQVGQLLVRYGGGLAGTGSAALFADLIRLVVQHRFAIPPSIAAAFRALGALEGSLGLLSDGLDLVTSAREQGQAMMAAQLEPTAVRSELETQLAGWLPIVQRLPRRINQLTSQLEDGRFTVGVRLFGRRDERDFVTSIVHQLVLAVLAAALSVCGVMLLVSPGGPTVLDPLTLFQVLGAVLLLFAFALGARVLVLVFRQPTPS</sequence>
<dbReference type="InterPro" id="IPR050154">
    <property type="entry name" value="UbiB_kinase"/>
</dbReference>
<feature type="transmembrane region" description="Helical" evidence="2">
    <location>
        <begin position="618"/>
        <end position="643"/>
    </location>
</feature>
<keyword evidence="4" id="KW-0808">Transferase</keyword>
<accession>A0A9D1GYH9</accession>
<feature type="transmembrane region" description="Helical" evidence="2">
    <location>
        <begin position="580"/>
        <end position="606"/>
    </location>
</feature>
<comment type="similarity">
    <text evidence="1">Belongs to the protein kinase superfamily. ADCK protein kinase family.</text>
</comment>
<keyword evidence="2" id="KW-1133">Transmembrane helix</keyword>
<evidence type="ECO:0000256" key="2">
    <source>
        <dbReference type="SAM" id="Phobius"/>
    </source>
</evidence>
<feature type="transmembrane region" description="Helical" evidence="2">
    <location>
        <begin position="65"/>
        <end position="89"/>
    </location>
</feature>